<feature type="domain" description="HTH dtxR-type" evidence="14">
    <location>
        <begin position="1"/>
        <end position="65"/>
    </location>
</feature>
<dbReference type="GO" id="GO:0003700">
    <property type="term" value="F:DNA-binding transcription factor activity"/>
    <property type="evidence" value="ECO:0007669"/>
    <property type="project" value="InterPro"/>
</dbReference>
<dbReference type="InterPro" id="IPR038157">
    <property type="entry name" value="FeoA_core_dom"/>
</dbReference>
<organism evidence="15 16">
    <name type="scientific">Pontibacter mangrovi</name>
    <dbReference type="NCBI Taxonomy" id="2589816"/>
    <lineage>
        <taxon>Bacteria</taxon>
        <taxon>Pseudomonadati</taxon>
        <taxon>Bacteroidota</taxon>
        <taxon>Cytophagia</taxon>
        <taxon>Cytophagales</taxon>
        <taxon>Hymenobacteraceae</taxon>
        <taxon>Pontibacter</taxon>
    </lineage>
</organism>
<dbReference type="GO" id="GO:0046914">
    <property type="term" value="F:transition metal ion binding"/>
    <property type="evidence" value="ECO:0007669"/>
    <property type="project" value="InterPro"/>
</dbReference>
<evidence type="ECO:0000256" key="12">
    <source>
        <dbReference type="ARBA" id="ARBA00025185"/>
    </source>
</evidence>
<comment type="subunit">
    <text evidence="3">Homodimer.</text>
</comment>
<name>A0A501W1L7_9BACT</name>
<evidence type="ECO:0000256" key="2">
    <source>
        <dbReference type="ARBA" id="ARBA00007871"/>
    </source>
</evidence>
<dbReference type="OrthoDB" id="9791355at2"/>
<evidence type="ECO:0000256" key="7">
    <source>
        <dbReference type="ARBA" id="ARBA00023015"/>
    </source>
</evidence>
<dbReference type="Gene3D" id="1.10.10.10">
    <property type="entry name" value="Winged helix-like DNA-binding domain superfamily/Winged helix DNA-binding domain"/>
    <property type="match status" value="1"/>
</dbReference>
<dbReference type="GO" id="GO:0003677">
    <property type="term" value="F:DNA binding"/>
    <property type="evidence" value="ECO:0007669"/>
    <property type="project" value="UniProtKB-KW"/>
</dbReference>
<sequence length="219" mass="24752">MSHSYTEENYIKAIFKLSANGTQEVSTNAIAEVLETKAASVTDMLRKLSSKDIVNYVKYKGVSLTPQGERVALQIIRKHRLWETFLVEKLKFNWDEVHEVAEELEHISSSLLTNRLDEYLGYPRFDPHGDPIPTEDGEMKLKKQQLLGELETGSEGKVVGVSDSQPLFLQYLDKLGIGLGAHIRVKDKIPYDNSLEVELNGEKQLLLSSEVCRNIYLSA</sequence>
<evidence type="ECO:0000259" key="14">
    <source>
        <dbReference type="PROSITE" id="PS50944"/>
    </source>
</evidence>
<keyword evidence="5" id="KW-0963">Cytoplasm</keyword>
<evidence type="ECO:0000256" key="6">
    <source>
        <dbReference type="ARBA" id="ARBA00022491"/>
    </source>
</evidence>
<dbReference type="Gene3D" id="2.30.30.90">
    <property type="match status" value="1"/>
</dbReference>
<dbReference type="InterPro" id="IPR022687">
    <property type="entry name" value="HTH_DTXR"/>
</dbReference>
<dbReference type="GO" id="GO:0005737">
    <property type="term" value="C:cytoplasm"/>
    <property type="evidence" value="ECO:0007669"/>
    <property type="project" value="UniProtKB-SubCell"/>
</dbReference>
<dbReference type="Pfam" id="PF01325">
    <property type="entry name" value="Fe_dep_repress"/>
    <property type="match status" value="1"/>
</dbReference>
<comment type="subcellular location">
    <subcellularLocation>
        <location evidence="1">Cytoplasm</location>
    </subcellularLocation>
</comment>
<dbReference type="Pfam" id="PF04023">
    <property type="entry name" value="FeoA"/>
    <property type="match status" value="1"/>
</dbReference>
<dbReference type="InterPro" id="IPR036388">
    <property type="entry name" value="WH-like_DNA-bd_sf"/>
</dbReference>
<dbReference type="PROSITE" id="PS50944">
    <property type="entry name" value="HTH_DTXR"/>
    <property type="match status" value="1"/>
</dbReference>
<keyword evidence="9" id="KW-0010">Activator</keyword>
<evidence type="ECO:0000256" key="4">
    <source>
        <dbReference type="ARBA" id="ARBA00022386"/>
    </source>
</evidence>
<keyword evidence="10" id="KW-0804">Transcription</keyword>
<protein>
    <recommendedName>
        <fullName evidence="4">Transcriptional regulator MntR</fullName>
    </recommendedName>
    <alternativeName>
        <fullName evidence="13">Manganese transport regulator</fullName>
    </alternativeName>
</protein>
<keyword evidence="11" id="KW-0464">Manganese</keyword>
<comment type="caution">
    <text evidence="15">The sequence shown here is derived from an EMBL/GenBank/DDBJ whole genome shotgun (WGS) entry which is preliminary data.</text>
</comment>
<dbReference type="RefSeq" id="WP_140623278.1">
    <property type="nucleotide sequence ID" value="NZ_VFRQ01000012.1"/>
</dbReference>
<evidence type="ECO:0000256" key="3">
    <source>
        <dbReference type="ARBA" id="ARBA00011738"/>
    </source>
</evidence>
<keyword evidence="16" id="KW-1185">Reference proteome</keyword>
<reference evidence="15 16" key="1">
    <citation type="submission" date="2019-06" db="EMBL/GenBank/DDBJ databases">
        <title>A novel bacterium of genus Pontibacter, isolated from marine sediment.</title>
        <authorList>
            <person name="Huang H."/>
            <person name="Mo K."/>
            <person name="Hu Y."/>
        </authorList>
    </citation>
    <scope>NUCLEOTIDE SEQUENCE [LARGE SCALE GENOMIC DNA]</scope>
    <source>
        <strain evidence="15 16">HB172049</strain>
    </source>
</reference>
<proteinExistence type="inferred from homology"/>
<evidence type="ECO:0000256" key="9">
    <source>
        <dbReference type="ARBA" id="ARBA00023159"/>
    </source>
</evidence>
<dbReference type="InterPro" id="IPR007167">
    <property type="entry name" value="Fe-transptr_FeoA-like"/>
</dbReference>
<dbReference type="Proteomes" id="UP000316727">
    <property type="component" value="Unassembled WGS sequence"/>
</dbReference>
<dbReference type="PANTHER" id="PTHR33238">
    <property type="entry name" value="IRON (METAL) DEPENDENT REPRESSOR, DTXR FAMILY"/>
    <property type="match status" value="1"/>
</dbReference>
<evidence type="ECO:0000313" key="15">
    <source>
        <dbReference type="EMBL" id="TPE42495.1"/>
    </source>
</evidence>
<dbReference type="PANTHER" id="PTHR33238:SF11">
    <property type="entry name" value="TRANSCRIPTIONAL REGULATOR MNTR"/>
    <property type="match status" value="1"/>
</dbReference>
<dbReference type="InterPro" id="IPR036421">
    <property type="entry name" value="Fe_dep_repressor_sf"/>
</dbReference>
<dbReference type="Pfam" id="PF02742">
    <property type="entry name" value="Fe_dep_repr_C"/>
    <property type="match status" value="1"/>
</dbReference>
<dbReference type="SUPFAM" id="SSF47979">
    <property type="entry name" value="Iron-dependent repressor protein, dimerization domain"/>
    <property type="match status" value="1"/>
</dbReference>
<dbReference type="GO" id="GO:0046983">
    <property type="term" value="F:protein dimerization activity"/>
    <property type="evidence" value="ECO:0007669"/>
    <property type="project" value="InterPro"/>
</dbReference>
<evidence type="ECO:0000256" key="5">
    <source>
        <dbReference type="ARBA" id="ARBA00022490"/>
    </source>
</evidence>
<dbReference type="SUPFAM" id="SSF46785">
    <property type="entry name" value="Winged helix' DNA-binding domain"/>
    <property type="match status" value="1"/>
</dbReference>
<dbReference type="SMART" id="SM00529">
    <property type="entry name" value="HTH_DTXR"/>
    <property type="match status" value="1"/>
</dbReference>
<keyword evidence="6" id="KW-0678">Repressor</keyword>
<gene>
    <name evidence="15" type="ORF">FJM65_18005</name>
</gene>
<dbReference type="InterPro" id="IPR050536">
    <property type="entry name" value="DtxR_MntR_Metal-Reg"/>
</dbReference>
<dbReference type="InterPro" id="IPR022689">
    <property type="entry name" value="Iron_dep_repressor"/>
</dbReference>
<evidence type="ECO:0000313" key="16">
    <source>
        <dbReference type="Proteomes" id="UP000316727"/>
    </source>
</evidence>
<dbReference type="InterPro" id="IPR001367">
    <property type="entry name" value="Fe_dep_repressor"/>
</dbReference>
<evidence type="ECO:0000256" key="13">
    <source>
        <dbReference type="ARBA" id="ARBA00032593"/>
    </source>
</evidence>
<evidence type="ECO:0000256" key="1">
    <source>
        <dbReference type="ARBA" id="ARBA00004496"/>
    </source>
</evidence>
<keyword evidence="7" id="KW-0805">Transcription regulation</keyword>
<comment type="function">
    <text evidence="12">In the presence of manganese, represses expression of mntH and mntS. Up-regulates expression of mntP.</text>
</comment>
<dbReference type="InterPro" id="IPR036390">
    <property type="entry name" value="WH_DNA-bd_sf"/>
</dbReference>
<keyword evidence="8" id="KW-0238">DNA-binding</keyword>
<dbReference type="AlphaFoldDB" id="A0A501W1L7"/>
<comment type="similarity">
    <text evidence="2">Belongs to the DtxR/MntR family.</text>
</comment>
<accession>A0A501W1L7</accession>
<dbReference type="EMBL" id="VFRQ01000012">
    <property type="protein sequence ID" value="TPE42495.1"/>
    <property type="molecule type" value="Genomic_DNA"/>
</dbReference>
<evidence type="ECO:0000256" key="11">
    <source>
        <dbReference type="ARBA" id="ARBA00023211"/>
    </source>
</evidence>
<dbReference type="Gene3D" id="1.10.60.10">
    <property type="entry name" value="Iron dependent repressor, metal binding and dimerisation domain"/>
    <property type="match status" value="1"/>
</dbReference>
<dbReference type="SMART" id="SM00899">
    <property type="entry name" value="FeoA"/>
    <property type="match status" value="1"/>
</dbReference>
<evidence type="ECO:0000256" key="8">
    <source>
        <dbReference type="ARBA" id="ARBA00023125"/>
    </source>
</evidence>
<evidence type="ECO:0000256" key="10">
    <source>
        <dbReference type="ARBA" id="ARBA00023163"/>
    </source>
</evidence>